<reference evidence="2" key="1">
    <citation type="submission" date="2021-06" db="EMBL/GenBank/DDBJ databases">
        <title>Complete genome sequence of Nocardioides sp. G188.</title>
        <authorList>
            <person name="Im W.-T."/>
        </authorList>
    </citation>
    <scope>NUCLEOTIDE SEQUENCE</scope>
    <source>
        <strain evidence="2">G188</strain>
    </source>
</reference>
<protein>
    <submittedName>
        <fullName evidence="2">Beta-propeller domain-containing protein</fullName>
    </submittedName>
</protein>
<accession>A0A975SYR9</accession>
<feature type="compositionally biased region" description="Low complexity" evidence="1">
    <location>
        <begin position="91"/>
        <end position="103"/>
    </location>
</feature>
<feature type="region of interest" description="Disordered" evidence="1">
    <location>
        <begin position="91"/>
        <end position="112"/>
    </location>
</feature>
<name>A0A975SYR9_9ACTN</name>
<dbReference type="Pfam" id="PF09826">
    <property type="entry name" value="Beta_propel"/>
    <property type="match status" value="1"/>
</dbReference>
<dbReference type="EMBL" id="CP077062">
    <property type="protein sequence ID" value="QWZ08262.1"/>
    <property type="molecule type" value="Genomic_DNA"/>
</dbReference>
<gene>
    <name evidence="2" type="ORF">KRR39_23605</name>
</gene>
<proteinExistence type="predicted"/>
<organism evidence="2 3">
    <name type="scientific">Nocardioides panacis</name>
    <dbReference type="NCBI Taxonomy" id="2849501"/>
    <lineage>
        <taxon>Bacteria</taxon>
        <taxon>Bacillati</taxon>
        <taxon>Actinomycetota</taxon>
        <taxon>Actinomycetes</taxon>
        <taxon>Propionibacteriales</taxon>
        <taxon>Nocardioidaceae</taxon>
        <taxon>Nocardioides</taxon>
    </lineage>
</organism>
<dbReference type="KEGG" id="nps:KRR39_23605"/>
<dbReference type="AlphaFoldDB" id="A0A975SYR9"/>
<sequence length="623" mass="64752">MGARRGLGGFAAGVTVGAAACALLTTGLLGRGADLVGPAAVAGELPAFDDCAQLRQWYVDRAVPLVGPYGFGGGPVVPMFAERSGSSASLDAAGAVGSSGTGTNTQEADVDESDVAKTDGSLVVRLADRSLVVTDVSGAAPVELSRTRLPGPALVRPELLLHDDHVVVVGDEPGPGVGWPEGAAIDRTFLPGRPGDTRAHVISFDLADPAAPTVTDQQVVDGGALSTREYADGTVRVVVTTDFPPLDFVQPNRDRTPAEATRRNREIVRATGIDDWLPGVRSDGGAEHPLLACSEVRHPLQASGFGTISVLTFPFDEPGRTTATAVTAAGDLVYSSATRLYVATTSGGPVLTTGDAPLPRVATTEVHAFALDGGGTTYTGSGSFHGTVEDRWSFSEHDGRLRVAAEFPRDQGPADNGVLVLTERDGRLVETGRVDGLGRGESIRSVRWFGDLAIVVTFRETDPLYTVDLADPDRPRVVGELRIPGFSSYLHPVGGDLLVGVGHDGSADGADLGAQAATFDLRDLSAVRRRDTLGFGPSTDVSAGVDPRAFSYLPDVRVLVTPVQDWARGGARFVALRVGADGSLTETGSWVSRGYGGEDARTLPLGGGRVALVGDVVRVVDVR</sequence>
<dbReference type="PROSITE" id="PS51257">
    <property type="entry name" value="PROKAR_LIPOPROTEIN"/>
    <property type="match status" value="1"/>
</dbReference>
<dbReference type="RefSeq" id="WP_216939771.1">
    <property type="nucleotide sequence ID" value="NZ_CP077062.1"/>
</dbReference>
<dbReference type="Proteomes" id="UP000683575">
    <property type="component" value="Chromosome"/>
</dbReference>
<evidence type="ECO:0000256" key="1">
    <source>
        <dbReference type="SAM" id="MobiDB-lite"/>
    </source>
</evidence>
<evidence type="ECO:0000313" key="2">
    <source>
        <dbReference type="EMBL" id="QWZ08262.1"/>
    </source>
</evidence>
<dbReference type="InterPro" id="IPR019198">
    <property type="entry name" value="Beta_propeller_containing"/>
</dbReference>
<evidence type="ECO:0000313" key="3">
    <source>
        <dbReference type="Proteomes" id="UP000683575"/>
    </source>
</evidence>
<keyword evidence="3" id="KW-1185">Reference proteome</keyword>